<reference evidence="2 3" key="1">
    <citation type="submission" date="2018-10" db="EMBL/GenBank/DDBJ databases">
        <authorList>
            <person name="Chen W.-M."/>
        </authorList>
    </citation>
    <scope>NUCLEOTIDE SEQUENCE [LARGE SCALE GENOMIC DNA]</scope>
    <source>
        <strain evidence="2 3">THS-13</strain>
    </source>
</reference>
<dbReference type="Proteomes" id="UP000282106">
    <property type="component" value="Unassembled WGS sequence"/>
</dbReference>
<dbReference type="RefSeq" id="WP_123211498.1">
    <property type="nucleotide sequence ID" value="NZ_RJVO01000003.1"/>
</dbReference>
<feature type="chain" id="PRO_5017974367" description="Outer membrane protein assembly factor BamE" evidence="1">
    <location>
        <begin position="21"/>
        <end position="140"/>
    </location>
</feature>
<organism evidence="2 3">
    <name type="scientific">Stagnimonas aquatica</name>
    <dbReference type="NCBI Taxonomy" id="2689987"/>
    <lineage>
        <taxon>Bacteria</taxon>
        <taxon>Pseudomonadati</taxon>
        <taxon>Pseudomonadota</taxon>
        <taxon>Gammaproteobacteria</taxon>
        <taxon>Nevskiales</taxon>
        <taxon>Nevskiaceae</taxon>
        <taxon>Stagnimonas</taxon>
    </lineage>
</organism>
<feature type="signal peptide" evidence="1">
    <location>
        <begin position="1"/>
        <end position="20"/>
    </location>
</feature>
<proteinExistence type="predicted"/>
<comment type="caution">
    <text evidence="2">The sequence shown here is derived from an EMBL/GenBank/DDBJ whole genome shotgun (WGS) entry which is preliminary data.</text>
</comment>
<dbReference type="AlphaFoldDB" id="A0A3N0VE44"/>
<sequence length="140" mass="14441">MTTTHTAALLALSLSIGLGACSTTASRIGEQQGQFDSYPAEVREKIRAGEIAIGFTPEQVRMALGEPSRVYSRQTAEGEAEVWSYQDRGPALSFGLGGFSGGGTSVGAGVGIGTGGEALEKLRVQFEAGRVSSIETAGKN</sequence>
<evidence type="ECO:0008006" key="4">
    <source>
        <dbReference type="Google" id="ProtNLM"/>
    </source>
</evidence>
<evidence type="ECO:0000313" key="3">
    <source>
        <dbReference type="Proteomes" id="UP000282106"/>
    </source>
</evidence>
<evidence type="ECO:0000313" key="2">
    <source>
        <dbReference type="EMBL" id="ROH91043.1"/>
    </source>
</evidence>
<evidence type="ECO:0000256" key="1">
    <source>
        <dbReference type="SAM" id="SignalP"/>
    </source>
</evidence>
<keyword evidence="3" id="KW-1185">Reference proteome</keyword>
<dbReference type="EMBL" id="RJVO01000003">
    <property type="protein sequence ID" value="ROH91043.1"/>
    <property type="molecule type" value="Genomic_DNA"/>
</dbReference>
<keyword evidence="1" id="KW-0732">Signal</keyword>
<name>A0A3N0VE44_9GAMM</name>
<protein>
    <recommendedName>
        <fullName evidence="4">Outer membrane protein assembly factor BamE</fullName>
    </recommendedName>
</protein>
<dbReference type="InParanoid" id="A0A3N0VE44"/>
<accession>A0A3N0VE44</accession>
<gene>
    <name evidence="2" type="ORF">ED208_08730</name>
</gene>